<dbReference type="InterPro" id="IPR014729">
    <property type="entry name" value="Rossmann-like_a/b/a_fold"/>
</dbReference>
<dbReference type="Proteomes" id="UP000199440">
    <property type="component" value="Unassembled WGS sequence"/>
</dbReference>
<gene>
    <name evidence="1" type="ORF">SAMN04488514_103165</name>
</gene>
<proteinExistence type="predicted"/>
<dbReference type="AlphaFoldDB" id="A0A1G9NFS8"/>
<sequence>MTSVLKREAAFENIPSLKAKTLRINLNPDIYGTFAEIGAGQETARHFFRSGGASGTIAKAMSAYDKDFSDAIYGTEKDGRYVSQPRLKKMLEHEMRLMEERISRKTHPERLFFSYANTVATIDFSKRYKGHGWLGIRYQLDPNQKEYDEIILHIRFKQNEARLQQETLGTVGVNLIYGAFYKYHKPRKLLKYLYDHIDKDTIEIDMVNFSGPNFKDVDNRLMSLQLIKNDMTDAIMFGPDGNNLLPATMLYKKNILALRGSFRPVTKVNMDMFEKSYDIFIRDPAVDEEKTVVIFEITLSNLKASGEIDEHDFMDRAELLCTLGHTVLISKFQEYYKLVEYFNNYTKAKIGLTMGVNNLVDIFDEKYYRHLSGGILEAFGKLFFKELQVYLYPMKNPDTGQIMTSNNIKVHPRMKELYKFFKYNGKVMDIIDYDPEIMHIFSRDVLKKLINGEDGWEEMLPDGLPELIKEKKLFTRKLVKQQEDKI</sequence>
<keyword evidence="2" id="KW-1185">Reference proteome</keyword>
<accession>A0A1G9NFS8</accession>
<evidence type="ECO:0000313" key="2">
    <source>
        <dbReference type="Proteomes" id="UP000199440"/>
    </source>
</evidence>
<dbReference type="SUPFAM" id="SSF52374">
    <property type="entry name" value="Nucleotidylyl transferase"/>
    <property type="match status" value="1"/>
</dbReference>
<organism evidence="1 2">
    <name type="scientific">Kriegella aquimaris</name>
    <dbReference type="NCBI Taxonomy" id="192904"/>
    <lineage>
        <taxon>Bacteria</taxon>
        <taxon>Pseudomonadati</taxon>
        <taxon>Bacteroidota</taxon>
        <taxon>Flavobacteriia</taxon>
        <taxon>Flavobacteriales</taxon>
        <taxon>Flavobacteriaceae</taxon>
        <taxon>Kriegella</taxon>
    </lineage>
</organism>
<evidence type="ECO:0008006" key="3">
    <source>
        <dbReference type="Google" id="ProtNLM"/>
    </source>
</evidence>
<dbReference type="STRING" id="192904.SAMN04488514_103165"/>
<name>A0A1G9NFS8_9FLAO</name>
<dbReference type="EMBL" id="FNGV01000003">
    <property type="protein sequence ID" value="SDL85418.1"/>
    <property type="molecule type" value="Genomic_DNA"/>
</dbReference>
<evidence type="ECO:0000313" key="1">
    <source>
        <dbReference type="EMBL" id="SDL85418.1"/>
    </source>
</evidence>
<reference evidence="1 2" key="1">
    <citation type="submission" date="2016-10" db="EMBL/GenBank/DDBJ databases">
        <authorList>
            <person name="de Groot N.N."/>
        </authorList>
    </citation>
    <scope>NUCLEOTIDE SEQUENCE [LARGE SCALE GENOMIC DNA]</scope>
    <source>
        <strain evidence="1 2">DSM 19886</strain>
    </source>
</reference>
<dbReference type="OrthoDB" id="179386at2"/>
<dbReference type="RefSeq" id="WP_089887542.1">
    <property type="nucleotide sequence ID" value="NZ_FNGV01000003.1"/>
</dbReference>
<protein>
    <recommendedName>
        <fullName evidence="3">Nicotinate-nucleotide adenylyltransferase</fullName>
    </recommendedName>
</protein>
<dbReference type="Gene3D" id="3.40.50.620">
    <property type="entry name" value="HUPs"/>
    <property type="match status" value="1"/>
</dbReference>